<dbReference type="InterPro" id="IPR017516">
    <property type="entry name" value="AbrB_dup"/>
</dbReference>
<evidence type="ECO:0000313" key="3">
    <source>
        <dbReference type="Proteomes" id="UP000279911"/>
    </source>
</evidence>
<accession>A0A427TX16</accession>
<dbReference type="OrthoDB" id="5460360at2"/>
<feature type="transmembrane region" description="Helical" evidence="1">
    <location>
        <begin position="204"/>
        <end position="221"/>
    </location>
</feature>
<dbReference type="PIRSF" id="PIRSF038991">
    <property type="entry name" value="Protein_AbrB"/>
    <property type="match status" value="1"/>
</dbReference>
<sequence length="346" mass="38107">MYVKKVIFLSASILAGWLFTFLQIPAGWLLGALWCGILARLYLKDMLFSSRLIKISQVLIGISIGLMIKVHFFSSLIQYFFPFLLSISLMILSGLLLGFIFYKISGLDTITAFFCCIPGGATEVIAVSNDYGADEKIVAAFHSTRIIFIVSTVPFLLSYLDKNNTVTTQPISLMPLQPMDLAYIFLGIIISIFLAFKFKLPGGALVFSIFTGFLISLINGGEIYSPRITSGIGQAWIGGIIGLRFDKETLMLIVRVGWSAVLVLFLYLIIGIGIAILFYVITPLDMGSSILGIIPAGAVEMTSIALFLNLDATLVAFMQVSRLIVMFLSMPKIIKILLKRYNTLNV</sequence>
<dbReference type="RefSeq" id="WP_125478461.1">
    <property type="nucleotide sequence ID" value="NZ_RSFW01000003.1"/>
</dbReference>
<dbReference type="GO" id="GO:0016020">
    <property type="term" value="C:membrane"/>
    <property type="evidence" value="ECO:0007669"/>
    <property type="project" value="InterPro"/>
</dbReference>
<organism evidence="2 3">
    <name type="scientific">Mesobacillus subterraneus</name>
    <dbReference type="NCBI Taxonomy" id="285983"/>
    <lineage>
        <taxon>Bacteria</taxon>
        <taxon>Bacillati</taxon>
        <taxon>Bacillota</taxon>
        <taxon>Bacilli</taxon>
        <taxon>Bacillales</taxon>
        <taxon>Bacillaceae</taxon>
        <taxon>Mesobacillus</taxon>
    </lineage>
</organism>
<evidence type="ECO:0000313" key="2">
    <source>
        <dbReference type="EMBL" id="RSD29028.1"/>
    </source>
</evidence>
<dbReference type="EMBL" id="RSFW01000003">
    <property type="protein sequence ID" value="RSD29028.1"/>
    <property type="molecule type" value="Genomic_DNA"/>
</dbReference>
<name>A0A427TX16_9BACI</name>
<proteinExistence type="predicted"/>
<keyword evidence="1" id="KW-1133">Transmembrane helix</keyword>
<feature type="transmembrane region" description="Helical" evidence="1">
    <location>
        <begin position="257"/>
        <end position="281"/>
    </location>
</feature>
<dbReference type="InterPro" id="IPR007820">
    <property type="entry name" value="AbrB_fam"/>
</dbReference>
<feature type="transmembrane region" description="Helical" evidence="1">
    <location>
        <begin position="139"/>
        <end position="160"/>
    </location>
</feature>
<comment type="caution">
    <text evidence="2">The sequence shown here is derived from an EMBL/GenBank/DDBJ whole genome shotgun (WGS) entry which is preliminary data.</text>
</comment>
<dbReference type="AlphaFoldDB" id="A0A427TX16"/>
<keyword evidence="1" id="KW-0472">Membrane</keyword>
<reference evidence="3" key="1">
    <citation type="submission" date="2018-12" db="EMBL/GenBank/DDBJ databases">
        <title>Bacillus chawlae sp. nov., Bacillus glennii sp. nov., and Bacillus saganii sp. nov. Isolated from the Vehicle Assembly Building at Kennedy Space Center where the Viking Spacecraft were Assembled.</title>
        <authorList>
            <person name="Seuylemezian A."/>
            <person name="Vaishampayan P."/>
        </authorList>
    </citation>
    <scope>NUCLEOTIDE SEQUENCE [LARGE SCALE GENOMIC DNA]</scope>
    <source>
        <strain evidence="3">DSM 13966</strain>
    </source>
</reference>
<dbReference type="PANTHER" id="PTHR38457:SF1">
    <property type="entry name" value="REGULATOR ABRB-RELATED"/>
    <property type="match status" value="1"/>
</dbReference>
<dbReference type="NCBIfam" id="TIGR03082">
    <property type="entry name" value="Gneg_AbrB_dup"/>
    <property type="match status" value="1"/>
</dbReference>
<evidence type="ECO:0000256" key="1">
    <source>
        <dbReference type="SAM" id="Phobius"/>
    </source>
</evidence>
<feature type="transmembrane region" description="Helical" evidence="1">
    <location>
        <begin position="20"/>
        <end position="43"/>
    </location>
</feature>
<gene>
    <name evidence="2" type="ORF">EJA10_02660</name>
</gene>
<dbReference type="GO" id="GO:0010468">
    <property type="term" value="P:regulation of gene expression"/>
    <property type="evidence" value="ECO:0007669"/>
    <property type="project" value="InterPro"/>
</dbReference>
<dbReference type="Proteomes" id="UP000279911">
    <property type="component" value="Unassembled WGS sequence"/>
</dbReference>
<feature type="transmembrane region" description="Helical" evidence="1">
    <location>
        <begin position="55"/>
        <end position="73"/>
    </location>
</feature>
<dbReference type="Pfam" id="PF05145">
    <property type="entry name" value="AbrB"/>
    <property type="match status" value="1"/>
</dbReference>
<dbReference type="PANTHER" id="PTHR38457">
    <property type="entry name" value="REGULATOR ABRB-RELATED"/>
    <property type="match status" value="1"/>
</dbReference>
<protein>
    <submittedName>
        <fullName evidence="2">AbrB family transcriptional regulator</fullName>
    </submittedName>
</protein>
<feature type="transmembrane region" description="Helical" evidence="1">
    <location>
        <begin position="288"/>
        <end position="308"/>
    </location>
</feature>
<keyword evidence="1" id="KW-0812">Transmembrane</keyword>
<feature type="transmembrane region" description="Helical" evidence="1">
    <location>
        <begin position="181"/>
        <end position="198"/>
    </location>
</feature>
<feature type="transmembrane region" description="Helical" evidence="1">
    <location>
        <begin position="79"/>
        <end position="102"/>
    </location>
</feature>